<proteinExistence type="predicted"/>
<feature type="transmembrane region" description="Helical" evidence="1">
    <location>
        <begin position="86"/>
        <end position="111"/>
    </location>
</feature>
<protein>
    <submittedName>
        <fullName evidence="3">CPBP family intramembrane glutamic endopeptidase</fullName>
        <ecNumber evidence="3">3.4.-.-</ecNumber>
    </submittedName>
</protein>
<feature type="transmembrane region" description="Helical" evidence="1">
    <location>
        <begin position="12"/>
        <end position="33"/>
    </location>
</feature>
<feature type="transmembrane region" description="Helical" evidence="1">
    <location>
        <begin position="194"/>
        <end position="215"/>
    </location>
</feature>
<dbReference type="GO" id="GO:0080120">
    <property type="term" value="P:CAAX-box protein maturation"/>
    <property type="evidence" value="ECO:0007669"/>
    <property type="project" value="UniProtKB-ARBA"/>
</dbReference>
<keyword evidence="1" id="KW-0812">Transmembrane</keyword>
<evidence type="ECO:0000313" key="3">
    <source>
        <dbReference type="EMBL" id="MDQ6596457.1"/>
    </source>
</evidence>
<feature type="transmembrane region" description="Helical" evidence="1">
    <location>
        <begin position="158"/>
        <end position="174"/>
    </location>
</feature>
<dbReference type="GO" id="GO:0004175">
    <property type="term" value="F:endopeptidase activity"/>
    <property type="evidence" value="ECO:0007669"/>
    <property type="project" value="UniProtKB-ARBA"/>
</dbReference>
<dbReference type="InterPro" id="IPR042150">
    <property type="entry name" value="MmRce1-like"/>
</dbReference>
<keyword evidence="1" id="KW-1133">Transmembrane helix</keyword>
<evidence type="ECO:0000259" key="2">
    <source>
        <dbReference type="Pfam" id="PF02517"/>
    </source>
</evidence>
<dbReference type="PANTHER" id="PTHR35797:SF1">
    <property type="entry name" value="PROTEASE"/>
    <property type="match status" value="1"/>
</dbReference>
<keyword evidence="3" id="KW-0378">Hydrolase</keyword>
<dbReference type="InterPro" id="IPR003675">
    <property type="entry name" value="Rce1/LyrA-like_dom"/>
</dbReference>
<evidence type="ECO:0000313" key="4">
    <source>
        <dbReference type="Proteomes" id="UP001178888"/>
    </source>
</evidence>
<feature type="transmembrane region" description="Helical" evidence="1">
    <location>
        <begin position="123"/>
        <end position="146"/>
    </location>
</feature>
<feature type="domain" description="CAAX prenyl protease 2/Lysostaphin resistance protein A-like" evidence="2">
    <location>
        <begin position="128"/>
        <end position="231"/>
    </location>
</feature>
<organism evidence="3 4">
    <name type="scientific">Bacillus salipaludis</name>
    <dbReference type="NCBI Taxonomy" id="2547811"/>
    <lineage>
        <taxon>Bacteria</taxon>
        <taxon>Bacillati</taxon>
        <taxon>Bacillota</taxon>
        <taxon>Bacilli</taxon>
        <taxon>Bacillales</taxon>
        <taxon>Bacillaceae</taxon>
        <taxon>Bacillus</taxon>
    </lineage>
</organism>
<accession>A0AA90TBK7</accession>
<keyword evidence="1" id="KW-0472">Membrane</keyword>
<dbReference type="EMBL" id="JAVGVR010000001">
    <property type="protein sequence ID" value="MDQ6596457.1"/>
    <property type="molecule type" value="Genomic_DNA"/>
</dbReference>
<name>A0AA90TBK7_9BACI</name>
<dbReference type="EC" id="3.4.-.-" evidence="3"/>
<gene>
    <name evidence="3" type="ORF">RCG21_08705</name>
</gene>
<dbReference type="RefSeq" id="WP_308913080.1">
    <property type="nucleotide sequence ID" value="NZ_JAVGVR010000001.1"/>
</dbReference>
<feature type="transmembrane region" description="Helical" evidence="1">
    <location>
        <begin position="39"/>
        <end position="65"/>
    </location>
</feature>
<dbReference type="AlphaFoldDB" id="A0AA90TBK7"/>
<feature type="transmembrane region" description="Helical" evidence="1">
    <location>
        <begin position="245"/>
        <end position="262"/>
    </location>
</feature>
<evidence type="ECO:0000256" key="1">
    <source>
        <dbReference type="SAM" id="Phobius"/>
    </source>
</evidence>
<keyword evidence="4" id="KW-1185">Reference proteome</keyword>
<comment type="caution">
    <text evidence="3">The sequence shown here is derived from an EMBL/GenBank/DDBJ whole genome shotgun (WGS) entry which is preliminary data.</text>
</comment>
<feature type="transmembrane region" description="Helical" evidence="1">
    <location>
        <begin position="222"/>
        <end position="239"/>
    </location>
</feature>
<sequence>MAIEKYRHPILFYGLSILVPWIFWFIAAYISHIEPSRNLYVILVSILGLIGLSSPLVIACVLILPDSYLRKDLLNRFFNFNTIRPFYIIVTCFLMITSILLAQAISLLFGYSTSQFALSGKSSFSAGIFPAWFLLFFAPILEELAWHSYGTDSLRKRFNLFTVSMIFAIFWAFWHFPLGFIKGYYQSNLVETGVIYSINFVVSLIPFVLLMNWLYYKTGRNIIVAIVFHISAGLFNELFSTHPMSKVIQTVLLLILTTVIVIKNRNFFFKLEYHEK</sequence>
<dbReference type="Pfam" id="PF02517">
    <property type="entry name" value="Rce1-like"/>
    <property type="match status" value="1"/>
</dbReference>
<dbReference type="Proteomes" id="UP001178888">
    <property type="component" value="Unassembled WGS sequence"/>
</dbReference>
<dbReference type="PANTHER" id="PTHR35797">
    <property type="entry name" value="PROTEASE-RELATED"/>
    <property type="match status" value="1"/>
</dbReference>
<reference evidence="3" key="1">
    <citation type="submission" date="2023-08" db="EMBL/GenBank/DDBJ databases">
        <title>Nitrogen cycling bacteria in agricultural field soils.</title>
        <authorList>
            <person name="Jang J."/>
        </authorList>
    </citation>
    <scope>NUCLEOTIDE SEQUENCE</scope>
    <source>
        <strain evidence="3">PS3-36</strain>
    </source>
</reference>